<evidence type="ECO:0000313" key="3">
    <source>
        <dbReference type="Proteomes" id="UP001215712"/>
    </source>
</evidence>
<reference evidence="2" key="2">
    <citation type="submission" date="2023-01" db="EMBL/GenBank/DDBJ databases">
        <authorList>
            <person name="Petersen C."/>
        </authorList>
    </citation>
    <scope>NUCLEOTIDE SEQUENCE</scope>
    <source>
        <strain evidence="2">IBT 17514</strain>
    </source>
</reference>
<feature type="region of interest" description="Disordered" evidence="1">
    <location>
        <begin position="1"/>
        <end position="33"/>
    </location>
</feature>
<dbReference type="Proteomes" id="UP001215712">
    <property type="component" value="Unassembled WGS sequence"/>
</dbReference>
<keyword evidence="3" id="KW-1185">Reference proteome</keyword>
<evidence type="ECO:0000313" key="2">
    <source>
        <dbReference type="EMBL" id="KAJ5741021.1"/>
    </source>
</evidence>
<reference evidence="2" key="1">
    <citation type="journal article" date="2023" name="IMA Fungus">
        <title>Comparative genomic study of the Penicillium genus elucidates a diverse pangenome and 15 lateral gene transfer events.</title>
        <authorList>
            <person name="Petersen C."/>
            <person name="Sorensen T."/>
            <person name="Nielsen M.R."/>
            <person name="Sondergaard T.E."/>
            <person name="Sorensen J.L."/>
            <person name="Fitzpatrick D.A."/>
            <person name="Frisvad J.C."/>
            <person name="Nielsen K.L."/>
        </authorList>
    </citation>
    <scope>NUCLEOTIDE SEQUENCE</scope>
    <source>
        <strain evidence="2">IBT 17514</strain>
    </source>
</reference>
<dbReference type="EMBL" id="JAQJAN010000001">
    <property type="protein sequence ID" value="KAJ5741021.1"/>
    <property type="molecule type" value="Genomic_DNA"/>
</dbReference>
<name>A0AAD6HXS0_9EURO</name>
<feature type="compositionally biased region" description="Polar residues" evidence="1">
    <location>
        <begin position="10"/>
        <end position="33"/>
    </location>
</feature>
<evidence type="ECO:0000256" key="1">
    <source>
        <dbReference type="SAM" id="MobiDB-lite"/>
    </source>
</evidence>
<gene>
    <name evidence="2" type="ORF">N7493_000893</name>
</gene>
<accession>A0AAD6HXS0</accession>
<proteinExistence type="predicted"/>
<comment type="caution">
    <text evidence="2">The sequence shown here is derived from an EMBL/GenBank/DDBJ whole genome shotgun (WGS) entry which is preliminary data.</text>
</comment>
<dbReference type="AlphaFoldDB" id="A0AAD6HXS0"/>
<protein>
    <submittedName>
        <fullName evidence="2">Uncharacterized protein</fullName>
    </submittedName>
</protein>
<organism evidence="2 3">
    <name type="scientific">Penicillium malachiteum</name>
    <dbReference type="NCBI Taxonomy" id="1324776"/>
    <lineage>
        <taxon>Eukaryota</taxon>
        <taxon>Fungi</taxon>
        <taxon>Dikarya</taxon>
        <taxon>Ascomycota</taxon>
        <taxon>Pezizomycotina</taxon>
        <taxon>Eurotiomycetes</taxon>
        <taxon>Eurotiomycetidae</taxon>
        <taxon>Eurotiales</taxon>
        <taxon>Aspergillaceae</taxon>
        <taxon>Penicillium</taxon>
    </lineage>
</organism>
<sequence>MSSEQKQEQPKSVTDQSTEQNIPPSNVEITTMQVSLKPTKRSIQSVREGDHFKSETTVVRYLNFGT</sequence>